<evidence type="ECO:0000313" key="7">
    <source>
        <dbReference type="EMBL" id="MFC2969774.1"/>
    </source>
</evidence>
<dbReference type="CDD" id="cd06662">
    <property type="entry name" value="SURF1"/>
    <property type="match status" value="1"/>
</dbReference>
<comment type="caution">
    <text evidence="7">The sequence shown here is derived from an EMBL/GenBank/DDBJ whole genome shotgun (WGS) entry which is preliminary data.</text>
</comment>
<keyword evidence="3 6" id="KW-0812">Transmembrane</keyword>
<dbReference type="PANTHER" id="PTHR23427">
    <property type="entry name" value="SURFEIT LOCUS PROTEIN"/>
    <property type="match status" value="1"/>
</dbReference>
<feature type="transmembrane region" description="Helical" evidence="6">
    <location>
        <begin position="199"/>
        <end position="218"/>
    </location>
</feature>
<evidence type="ECO:0000256" key="4">
    <source>
        <dbReference type="ARBA" id="ARBA00022989"/>
    </source>
</evidence>
<dbReference type="Proteomes" id="UP001595443">
    <property type="component" value="Unassembled WGS sequence"/>
</dbReference>
<reference evidence="8" key="1">
    <citation type="journal article" date="2019" name="Int. J. Syst. Evol. Microbiol.">
        <title>The Global Catalogue of Microorganisms (GCM) 10K type strain sequencing project: providing services to taxonomists for standard genome sequencing and annotation.</title>
        <authorList>
            <consortium name="The Broad Institute Genomics Platform"/>
            <consortium name="The Broad Institute Genome Sequencing Center for Infectious Disease"/>
            <person name="Wu L."/>
            <person name="Ma J."/>
        </authorList>
    </citation>
    <scope>NUCLEOTIDE SEQUENCE [LARGE SCALE GENOMIC DNA]</scope>
    <source>
        <strain evidence="8">KCTC 62192</strain>
    </source>
</reference>
<sequence length="225" mass="24908">MTRRLIAPLLFGLIGAGILVGLGVWQLQRLHWKEGLLAQIDARITAAPVALPADPDPATDKYLPVTVSGRLTARELDVLTSRKNIGPGYRIVTAMVTADGRRIMVDRGFLPENRKDSPRPPEEVTVTGNLHWPDETDAFTPPPDPKANLWFARDVPAMARALGTDPVLVVARKVEGDRSKIEPMPVDTSGVPNNHRNYAITWFSLAVVWLGMTGLLLWRITRRKD</sequence>
<comment type="caution">
    <text evidence="6">Lacks conserved residue(s) required for the propagation of feature annotation.</text>
</comment>
<evidence type="ECO:0000256" key="2">
    <source>
        <dbReference type="ARBA" id="ARBA00007165"/>
    </source>
</evidence>
<proteinExistence type="inferred from homology"/>
<gene>
    <name evidence="7" type="ORF">ACFOES_16875</name>
</gene>
<evidence type="ECO:0000313" key="8">
    <source>
        <dbReference type="Proteomes" id="UP001595443"/>
    </source>
</evidence>
<accession>A0ABV7AKS1</accession>
<dbReference type="InterPro" id="IPR002994">
    <property type="entry name" value="Surf1/Shy1"/>
</dbReference>
<name>A0ABV7AKS1_9RHOB</name>
<evidence type="ECO:0000256" key="3">
    <source>
        <dbReference type="ARBA" id="ARBA00022692"/>
    </source>
</evidence>
<organism evidence="7 8">
    <name type="scientific">Acidimangrovimonas pyrenivorans</name>
    <dbReference type="NCBI Taxonomy" id="2030798"/>
    <lineage>
        <taxon>Bacteria</taxon>
        <taxon>Pseudomonadati</taxon>
        <taxon>Pseudomonadota</taxon>
        <taxon>Alphaproteobacteria</taxon>
        <taxon>Rhodobacterales</taxon>
        <taxon>Paracoccaceae</taxon>
        <taxon>Acidimangrovimonas</taxon>
    </lineage>
</organism>
<dbReference type="RefSeq" id="WP_377834536.1">
    <property type="nucleotide sequence ID" value="NZ_JBHRSK010000015.1"/>
</dbReference>
<dbReference type="PROSITE" id="PS50895">
    <property type="entry name" value="SURF1"/>
    <property type="match status" value="1"/>
</dbReference>
<keyword evidence="6" id="KW-1003">Cell membrane</keyword>
<protein>
    <recommendedName>
        <fullName evidence="6">SURF1-like protein</fullName>
    </recommendedName>
</protein>
<dbReference type="InterPro" id="IPR045214">
    <property type="entry name" value="Surf1/Surf4"/>
</dbReference>
<keyword evidence="8" id="KW-1185">Reference proteome</keyword>
<evidence type="ECO:0000256" key="5">
    <source>
        <dbReference type="ARBA" id="ARBA00023136"/>
    </source>
</evidence>
<comment type="similarity">
    <text evidence="2 6">Belongs to the SURF1 family.</text>
</comment>
<keyword evidence="4 6" id="KW-1133">Transmembrane helix</keyword>
<dbReference type="PANTHER" id="PTHR23427:SF2">
    <property type="entry name" value="SURFEIT LOCUS PROTEIN 1"/>
    <property type="match status" value="1"/>
</dbReference>
<evidence type="ECO:0000256" key="6">
    <source>
        <dbReference type="RuleBase" id="RU363076"/>
    </source>
</evidence>
<dbReference type="Pfam" id="PF02104">
    <property type="entry name" value="SURF1"/>
    <property type="match status" value="1"/>
</dbReference>
<dbReference type="EMBL" id="JBHRSK010000015">
    <property type="protein sequence ID" value="MFC2969774.1"/>
    <property type="molecule type" value="Genomic_DNA"/>
</dbReference>
<comment type="subcellular location">
    <subcellularLocation>
        <location evidence="6">Cell membrane</location>
        <topology evidence="6">Multi-pass membrane protein</topology>
    </subcellularLocation>
    <subcellularLocation>
        <location evidence="1">Membrane</location>
    </subcellularLocation>
</comment>
<evidence type="ECO:0000256" key="1">
    <source>
        <dbReference type="ARBA" id="ARBA00004370"/>
    </source>
</evidence>
<keyword evidence="5 6" id="KW-0472">Membrane</keyword>